<dbReference type="CDD" id="cd03457">
    <property type="entry name" value="intradiol_dioxygenase_like"/>
    <property type="match status" value="1"/>
</dbReference>
<dbReference type="STRING" id="98403.A0A151GP22"/>
<dbReference type="SUPFAM" id="SSF49482">
    <property type="entry name" value="Aromatic compound dioxygenase"/>
    <property type="match status" value="1"/>
</dbReference>
<feature type="compositionally biased region" description="Gly residues" evidence="1">
    <location>
        <begin position="347"/>
        <end position="356"/>
    </location>
</feature>
<dbReference type="InterPro" id="IPR015889">
    <property type="entry name" value="Intradiol_dOase_core"/>
</dbReference>
<protein>
    <recommendedName>
        <fullName evidence="3">Intradiol ring-cleavage dioxygenases domain-containing protein</fullName>
    </recommendedName>
</protein>
<feature type="domain" description="Intradiol ring-cleavage dioxygenases" evidence="3">
    <location>
        <begin position="123"/>
        <end position="228"/>
    </location>
</feature>
<feature type="compositionally biased region" description="Pro residues" evidence="1">
    <location>
        <begin position="357"/>
        <end position="367"/>
    </location>
</feature>
<dbReference type="PANTHER" id="PTHR34315">
    <property type="match status" value="1"/>
</dbReference>
<dbReference type="AlphaFoldDB" id="A0A151GP22"/>
<proteinExistence type="predicted"/>
<dbReference type="GO" id="GO:0008199">
    <property type="term" value="F:ferric iron binding"/>
    <property type="evidence" value="ECO:0007669"/>
    <property type="project" value="InterPro"/>
</dbReference>
<evidence type="ECO:0000313" key="5">
    <source>
        <dbReference type="Proteomes" id="UP000076580"/>
    </source>
</evidence>
<dbReference type="Proteomes" id="UP000076580">
    <property type="component" value="Chromosome 02"/>
</dbReference>
<dbReference type="RefSeq" id="XP_040658217.1">
    <property type="nucleotide sequence ID" value="XM_040803184.1"/>
</dbReference>
<evidence type="ECO:0000313" key="4">
    <source>
        <dbReference type="EMBL" id="KYK58865.1"/>
    </source>
</evidence>
<dbReference type="GeneID" id="63718526"/>
<evidence type="ECO:0000259" key="3">
    <source>
        <dbReference type="Pfam" id="PF00775"/>
    </source>
</evidence>
<reference evidence="4 5" key="1">
    <citation type="journal article" date="2016" name="Sci. Rep.">
        <title>Insights into Adaptations to a Near-Obligate Nematode Endoparasitic Lifestyle from the Finished Genome of Drechmeria coniospora.</title>
        <authorList>
            <person name="Zhang L."/>
            <person name="Zhou Z."/>
            <person name="Guo Q."/>
            <person name="Fokkens L."/>
            <person name="Miskei M."/>
            <person name="Pocsi I."/>
            <person name="Zhang W."/>
            <person name="Chen M."/>
            <person name="Wang L."/>
            <person name="Sun Y."/>
            <person name="Donzelli B.G."/>
            <person name="Gibson D.M."/>
            <person name="Nelson D.R."/>
            <person name="Luo J.G."/>
            <person name="Rep M."/>
            <person name="Liu H."/>
            <person name="Yang S."/>
            <person name="Wang J."/>
            <person name="Krasnoff S.B."/>
            <person name="Xu Y."/>
            <person name="Molnar I."/>
            <person name="Lin M."/>
        </authorList>
    </citation>
    <scope>NUCLEOTIDE SEQUENCE [LARGE SCALE GENOMIC DNA]</scope>
    <source>
        <strain evidence="4 5">ARSEF 6962</strain>
    </source>
</reference>
<dbReference type="EMBL" id="LAYC01000002">
    <property type="protein sequence ID" value="KYK58865.1"/>
    <property type="molecule type" value="Genomic_DNA"/>
</dbReference>
<dbReference type="InParanoid" id="A0A151GP22"/>
<dbReference type="GO" id="GO:0016702">
    <property type="term" value="F:oxidoreductase activity, acting on single donors with incorporation of molecular oxygen, incorporation of two atoms of oxygen"/>
    <property type="evidence" value="ECO:0007669"/>
    <property type="project" value="InterPro"/>
</dbReference>
<accession>A0A151GP22</accession>
<dbReference type="Gene3D" id="2.60.130.10">
    <property type="entry name" value="Aromatic compound dioxygenase"/>
    <property type="match status" value="1"/>
</dbReference>
<organism evidence="4 5">
    <name type="scientific">Drechmeria coniospora</name>
    <name type="common">Nematophagous fungus</name>
    <name type="synonym">Meria coniospora</name>
    <dbReference type="NCBI Taxonomy" id="98403"/>
    <lineage>
        <taxon>Eukaryota</taxon>
        <taxon>Fungi</taxon>
        <taxon>Dikarya</taxon>
        <taxon>Ascomycota</taxon>
        <taxon>Pezizomycotina</taxon>
        <taxon>Sordariomycetes</taxon>
        <taxon>Hypocreomycetidae</taxon>
        <taxon>Hypocreales</taxon>
        <taxon>Ophiocordycipitaceae</taxon>
        <taxon>Drechmeria</taxon>
    </lineage>
</organism>
<dbReference type="PANTHER" id="PTHR34315:SF1">
    <property type="entry name" value="INTRADIOL RING-CLEAVAGE DIOXYGENASES DOMAIN-CONTAINING PROTEIN-RELATED"/>
    <property type="match status" value="1"/>
</dbReference>
<feature type="chain" id="PRO_5007580764" description="Intradiol ring-cleavage dioxygenases domain-containing protein" evidence="2">
    <location>
        <begin position="21"/>
        <end position="442"/>
    </location>
</feature>
<sequence>MRFQSLAACTFGLLASRGLGHPGHDANEERAERLGFLSSSGKRSLDHCAEKLALRGVEKRNVLRRSQRTNAARVKRSLSARDVDAALNKSHDDTSLGYTVDTDPATLFSGNRSCVLTPEVTQGPYYVSGERVRENIVDGQDGISLFLDLQVIDVETCEPVPDVYVEIWHCNSTGVYSGVVAQGNGNSQDASNINNTFLRGIQATDADGVANFESLMPGHYTGRTTHVHVMVHTNATLYKNETLGNQIHASHVGQVFFDQELITAIEAIEPYSSNTQQLTTNAEDSIFAQEAGTSGVDPIMQYTRLGDDLNSGIFAWIAFGINTSYSGVVTPAVFLYDSGGVENQDSGMGGGSGGPGGAPPAGTPPDGGPRGGSASTAVTAAGTVTGSSSSRVNASNAAGISSSPSGSNVSPTSGTTQVLSEARGIFALLPMVATLALLPRLV</sequence>
<dbReference type="InterPro" id="IPR000627">
    <property type="entry name" value="Intradiol_dOase_C"/>
</dbReference>
<comment type="caution">
    <text evidence="4">The sequence shown here is derived from an EMBL/GenBank/DDBJ whole genome shotgun (WGS) entry which is preliminary data.</text>
</comment>
<gene>
    <name evidence="4" type="ORF">DCS_05883</name>
</gene>
<dbReference type="Pfam" id="PF00775">
    <property type="entry name" value="Dioxygenase_C"/>
    <property type="match status" value="1"/>
</dbReference>
<evidence type="ECO:0000256" key="2">
    <source>
        <dbReference type="SAM" id="SignalP"/>
    </source>
</evidence>
<feature type="region of interest" description="Disordered" evidence="1">
    <location>
        <begin position="345"/>
        <end position="415"/>
    </location>
</feature>
<keyword evidence="2" id="KW-0732">Signal</keyword>
<feature type="signal peptide" evidence="2">
    <location>
        <begin position="1"/>
        <end position="20"/>
    </location>
</feature>
<name>A0A151GP22_DRECN</name>
<keyword evidence="5" id="KW-1185">Reference proteome</keyword>
<evidence type="ECO:0000256" key="1">
    <source>
        <dbReference type="SAM" id="MobiDB-lite"/>
    </source>
</evidence>
<feature type="compositionally biased region" description="Low complexity" evidence="1">
    <location>
        <begin position="372"/>
        <end position="415"/>
    </location>
</feature>